<dbReference type="EMBL" id="CP062175">
    <property type="protein sequence ID" value="WXK37895.1"/>
    <property type="molecule type" value="Genomic_DNA"/>
</dbReference>
<geneLocation type="plasmid" evidence="2 3">
    <name>megaplasmid</name>
</geneLocation>
<evidence type="ECO:0000313" key="3">
    <source>
        <dbReference type="Proteomes" id="UP001493153"/>
    </source>
</evidence>
<evidence type="ECO:0000313" key="2">
    <source>
        <dbReference type="EMBL" id="WXK37895.1"/>
    </source>
</evidence>
<reference evidence="2 3" key="1">
    <citation type="submission" date="2020-09" db="EMBL/GenBank/DDBJ databases">
        <title>Genome sequences of Mycetohabitans spp.</title>
        <authorList>
            <person name="Carter M.E."/>
            <person name="Carpenter S.C.D."/>
            <person name="Bogdanove A.J."/>
        </authorList>
    </citation>
    <scope>NUCLEOTIDE SEQUENCE [LARGE SCALE GENOMIC DNA]</scope>
    <source>
        <strain evidence="2 3">B12</strain>
        <plasmid evidence="2 3">megaplasmid</plasmid>
    </source>
</reference>
<proteinExistence type="predicted"/>
<dbReference type="Proteomes" id="UP001493153">
    <property type="component" value="Plasmid megaplasmid"/>
</dbReference>
<keyword evidence="3" id="KW-1185">Reference proteome</keyword>
<name>A0ABZ2PSW1_9BURK</name>
<feature type="region of interest" description="Disordered" evidence="1">
    <location>
        <begin position="45"/>
        <end position="73"/>
    </location>
</feature>
<accession>A0ABZ2PSW1</accession>
<keyword evidence="2" id="KW-0614">Plasmid</keyword>
<evidence type="ECO:0000256" key="1">
    <source>
        <dbReference type="SAM" id="MobiDB-lite"/>
    </source>
</evidence>
<sequence>MSDAELDEIIKQGAVAKILGWSIDARGRMHAAGVSTCQLGAAPPAYRSTRRRNARRLPSSAYRTRVTRRPASPPFLLEGSALRVEQRAMVEVGAEHDDRAFRMALQW</sequence>
<protein>
    <submittedName>
        <fullName evidence="2">Uncharacterized protein</fullName>
    </submittedName>
</protein>
<gene>
    <name evidence="2" type="ORF">IHE29_00630</name>
</gene>
<organism evidence="2 3">
    <name type="scientific">Mycetohabitans rhizoxinica</name>
    <dbReference type="NCBI Taxonomy" id="412963"/>
    <lineage>
        <taxon>Bacteria</taxon>
        <taxon>Pseudomonadati</taxon>
        <taxon>Pseudomonadota</taxon>
        <taxon>Betaproteobacteria</taxon>
        <taxon>Burkholderiales</taxon>
        <taxon>Burkholderiaceae</taxon>
        <taxon>Mycetohabitans</taxon>
    </lineage>
</organism>